<keyword evidence="3" id="KW-1185">Reference proteome</keyword>
<protein>
    <recommendedName>
        <fullName evidence="4">Lipoprotein</fullName>
    </recommendedName>
</protein>
<organism evidence="2 3">
    <name type="scientific">Agromyces indicus</name>
    <dbReference type="NCBI Taxonomy" id="758919"/>
    <lineage>
        <taxon>Bacteria</taxon>
        <taxon>Bacillati</taxon>
        <taxon>Actinomycetota</taxon>
        <taxon>Actinomycetes</taxon>
        <taxon>Micrococcales</taxon>
        <taxon>Microbacteriaceae</taxon>
        <taxon>Agromyces</taxon>
    </lineage>
</organism>
<evidence type="ECO:0008006" key="4">
    <source>
        <dbReference type="Google" id="ProtNLM"/>
    </source>
</evidence>
<evidence type="ECO:0000256" key="1">
    <source>
        <dbReference type="SAM" id="MobiDB-lite"/>
    </source>
</evidence>
<evidence type="ECO:0000313" key="3">
    <source>
        <dbReference type="Proteomes" id="UP001260072"/>
    </source>
</evidence>
<sequence>MNTNRTAIVGGTAALLLVLTGCAGVEGQFDDGARAESAQQRVSAAQSNLSPEQVAQAIEAYERLREVKEAEFRSQAAERAAADMTRNERIREVRQSESTRTLSVQERIRQAKQAESRPLTSYAQAEVQELVRQSKQSESEPAPQGPTPMTPEQVREFKASQVQ</sequence>
<dbReference type="EMBL" id="JAVKGS010000001">
    <property type="protein sequence ID" value="MDR5690450.1"/>
    <property type="molecule type" value="Genomic_DNA"/>
</dbReference>
<name>A0ABU1FGQ1_9MICO</name>
<feature type="region of interest" description="Disordered" evidence="1">
    <location>
        <begin position="78"/>
        <end position="163"/>
    </location>
</feature>
<feature type="compositionally biased region" description="Basic and acidic residues" evidence="1">
    <location>
        <begin position="106"/>
        <end position="115"/>
    </location>
</feature>
<dbReference type="RefSeq" id="WP_310519195.1">
    <property type="nucleotide sequence ID" value="NZ_BAABBS010000001.1"/>
</dbReference>
<feature type="compositionally biased region" description="Basic and acidic residues" evidence="1">
    <location>
        <begin position="85"/>
        <end position="97"/>
    </location>
</feature>
<dbReference type="PROSITE" id="PS51257">
    <property type="entry name" value="PROKAR_LIPOPROTEIN"/>
    <property type="match status" value="1"/>
</dbReference>
<evidence type="ECO:0000313" key="2">
    <source>
        <dbReference type="EMBL" id="MDR5690450.1"/>
    </source>
</evidence>
<accession>A0ABU1FGQ1</accession>
<dbReference type="Proteomes" id="UP001260072">
    <property type="component" value="Unassembled WGS sequence"/>
</dbReference>
<reference evidence="3" key="1">
    <citation type="submission" date="2023-07" db="EMBL/GenBank/DDBJ databases">
        <title>Description of three actinobacteria isolated from air of manufacturing shop in a pharmaceutical factory.</title>
        <authorList>
            <person name="Zhang D.-F."/>
        </authorList>
    </citation>
    <scope>NUCLEOTIDE SEQUENCE [LARGE SCALE GENOMIC DNA]</scope>
    <source>
        <strain evidence="3">CCTCC AB 2011122</strain>
    </source>
</reference>
<gene>
    <name evidence="2" type="ORF">RH861_00060</name>
</gene>
<proteinExistence type="predicted"/>
<feature type="compositionally biased region" description="Basic and acidic residues" evidence="1">
    <location>
        <begin position="153"/>
        <end position="163"/>
    </location>
</feature>
<comment type="caution">
    <text evidence="2">The sequence shown here is derived from an EMBL/GenBank/DDBJ whole genome shotgun (WGS) entry which is preliminary data.</text>
</comment>